<dbReference type="Pfam" id="PF00378">
    <property type="entry name" value="ECH_1"/>
    <property type="match status" value="1"/>
</dbReference>
<dbReference type="PANTHER" id="PTHR43802">
    <property type="entry name" value="ENOYL-COA HYDRATASE"/>
    <property type="match status" value="1"/>
</dbReference>
<dbReference type="PANTHER" id="PTHR43802:SF1">
    <property type="entry name" value="IP11341P-RELATED"/>
    <property type="match status" value="1"/>
</dbReference>
<sequence>MVALAGAFRRLDVDDTVAAVVLVGRGRAFCSGVDLTAAEDVFKGDIKDPAADPVAAMVACRKPIVGAIAGFTVTAGFEIALACDLLVASRDAKFADPYAARPPLLTDLSYPCAAAPRQLQLPEAVAPRQPLRRRGRRFSPTPTTRGRVAPRRPLRPRPRRSSPTPALEAARLLADPCAAEAVSPRPPAPRPPAPR</sequence>
<evidence type="ECO:0000313" key="3">
    <source>
        <dbReference type="EMBL" id="CAD1832653.1"/>
    </source>
</evidence>
<evidence type="ECO:0000256" key="1">
    <source>
        <dbReference type="ARBA" id="ARBA00005254"/>
    </source>
</evidence>
<protein>
    <recommendedName>
        <fullName evidence="4">Enoyl-CoA hydratase 1, peroxisomal</fullName>
    </recommendedName>
</protein>
<reference evidence="3" key="1">
    <citation type="submission" date="2020-07" db="EMBL/GenBank/DDBJ databases">
        <authorList>
            <person name="Lin J."/>
        </authorList>
    </citation>
    <scope>NUCLEOTIDE SEQUENCE</scope>
</reference>
<dbReference type="AlphaFoldDB" id="A0A6V7PPQ4"/>
<dbReference type="EMBL" id="LR862150">
    <property type="protein sequence ID" value="CAD1832653.1"/>
    <property type="molecule type" value="Genomic_DNA"/>
</dbReference>
<feature type="compositionally biased region" description="Pro residues" evidence="2">
    <location>
        <begin position="184"/>
        <end position="195"/>
    </location>
</feature>
<proteinExistence type="inferred from homology"/>
<feature type="compositionally biased region" description="Low complexity" evidence="2">
    <location>
        <begin position="138"/>
        <end position="147"/>
    </location>
</feature>
<evidence type="ECO:0000256" key="2">
    <source>
        <dbReference type="SAM" id="MobiDB-lite"/>
    </source>
</evidence>
<dbReference type="InterPro" id="IPR001753">
    <property type="entry name" value="Enoyl-CoA_hydra/iso"/>
</dbReference>
<feature type="compositionally biased region" description="Basic residues" evidence="2">
    <location>
        <begin position="148"/>
        <end position="160"/>
    </location>
</feature>
<dbReference type="GO" id="GO:0005777">
    <property type="term" value="C:peroxisome"/>
    <property type="evidence" value="ECO:0007669"/>
    <property type="project" value="TreeGrafter"/>
</dbReference>
<gene>
    <name evidence="3" type="ORF">CB5_LOCUS15864</name>
</gene>
<organism evidence="3">
    <name type="scientific">Ananas comosus var. bracteatus</name>
    <name type="common">red pineapple</name>
    <dbReference type="NCBI Taxonomy" id="296719"/>
    <lineage>
        <taxon>Eukaryota</taxon>
        <taxon>Viridiplantae</taxon>
        <taxon>Streptophyta</taxon>
        <taxon>Embryophyta</taxon>
        <taxon>Tracheophyta</taxon>
        <taxon>Spermatophyta</taxon>
        <taxon>Magnoliopsida</taxon>
        <taxon>Liliopsida</taxon>
        <taxon>Poales</taxon>
        <taxon>Bromeliaceae</taxon>
        <taxon>Bromelioideae</taxon>
        <taxon>Ananas</taxon>
    </lineage>
</organism>
<comment type="similarity">
    <text evidence="1">Belongs to the enoyl-CoA hydratase/isomerase family.</text>
</comment>
<dbReference type="SUPFAM" id="SSF52096">
    <property type="entry name" value="ClpP/crotonase"/>
    <property type="match status" value="1"/>
</dbReference>
<name>A0A6V7PPQ4_ANACO</name>
<dbReference type="Gene3D" id="3.90.226.10">
    <property type="entry name" value="2-enoyl-CoA Hydratase, Chain A, domain 1"/>
    <property type="match status" value="1"/>
</dbReference>
<feature type="region of interest" description="Disordered" evidence="2">
    <location>
        <begin position="123"/>
        <end position="195"/>
    </location>
</feature>
<dbReference type="InterPro" id="IPR029045">
    <property type="entry name" value="ClpP/crotonase-like_dom_sf"/>
</dbReference>
<evidence type="ECO:0008006" key="4">
    <source>
        <dbReference type="Google" id="ProtNLM"/>
    </source>
</evidence>
<dbReference type="CDD" id="cd06558">
    <property type="entry name" value="crotonase-like"/>
    <property type="match status" value="1"/>
</dbReference>
<accession>A0A6V7PPQ4</accession>